<protein>
    <recommendedName>
        <fullName evidence="1">Ras-associating domain-containing protein</fullName>
    </recommendedName>
</protein>
<organism evidence="2 3">
    <name type="scientific">Periophthalmus magnuspinnatus</name>
    <dbReference type="NCBI Taxonomy" id="409849"/>
    <lineage>
        <taxon>Eukaryota</taxon>
        <taxon>Metazoa</taxon>
        <taxon>Chordata</taxon>
        <taxon>Craniata</taxon>
        <taxon>Vertebrata</taxon>
        <taxon>Euteleostomi</taxon>
        <taxon>Actinopterygii</taxon>
        <taxon>Neopterygii</taxon>
        <taxon>Teleostei</taxon>
        <taxon>Neoteleostei</taxon>
        <taxon>Acanthomorphata</taxon>
        <taxon>Gobiaria</taxon>
        <taxon>Gobiiformes</taxon>
        <taxon>Gobioidei</taxon>
        <taxon>Gobiidae</taxon>
        <taxon>Oxudercinae</taxon>
        <taxon>Periophthalmus</taxon>
    </lineage>
</organism>
<dbReference type="Pfam" id="PF00788">
    <property type="entry name" value="RA"/>
    <property type="match status" value="1"/>
</dbReference>
<evidence type="ECO:0000313" key="3">
    <source>
        <dbReference type="Proteomes" id="UP000261520"/>
    </source>
</evidence>
<dbReference type="InterPro" id="IPR029071">
    <property type="entry name" value="Ubiquitin-like_domsf"/>
</dbReference>
<dbReference type="PANTHER" id="PTHR15286">
    <property type="entry name" value="RAS-ASSOCIATING DOMAIN CONTAINING PROTEIN"/>
    <property type="match status" value="1"/>
</dbReference>
<feature type="domain" description="Ras-associating" evidence="1">
    <location>
        <begin position="1"/>
        <end position="82"/>
    </location>
</feature>
<evidence type="ECO:0000259" key="1">
    <source>
        <dbReference type="PROSITE" id="PS50200"/>
    </source>
</evidence>
<dbReference type="Ensembl" id="ENSPMGT00000008316.1">
    <property type="protein sequence ID" value="ENSPMGP00000007813.1"/>
    <property type="gene ID" value="ENSPMGG00000006485.1"/>
</dbReference>
<accession>A0A3B3ZSZ1</accession>
<sequence length="131" mass="14401">MELQVCVEGSLRVVCGGSLSTTCQEVVIALAQDLGQTGRYVLTLNLHGSERQLLKDECPLQELSNLGRESADALLILRRTGPSTSSLPTQKTKHRPRTQSLPFNSVQSCVSFLHFFPTTCSLTVYVKTHPQ</sequence>
<dbReference type="STRING" id="409849.ENSPMGP00000007813"/>
<dbReference type="GO" id="GO:0007165">
    <property type="term" value="P:signal transduction"/>
    <property type="evidence" value="ECO:0007669"/>
    <property type="project" value="InterPro"/>
</dbReference>
<proteinExistence type="predicted"/>
<dbReference type="InterPro" id="IPR000159">
    <property type="entry name" value="RA_dom"/>
</dbReference>
<keyword evidence="3" id="KW-1185">Reference proteome</keyword>
<evidence type="ECO:0000313" key="2">
    <source>
        <dbReference type="Ensembl" id="ENSPMGP00000007813.1"/>
    </source>
</evidence>
<dbReference type="PROSITE" id="PS50200">
    <property type="entry name" value="RA"/>
    <property type="match status" value="1"/>
</dbReference>
<reference evidence="2" key="2">
    <citation type="submission" date="2025-09" db="UniProtKB">
        <authorList>
            <consortium name="Ensembl"/>
        </authorList>
    </citation>
    <scope>IDENTIFICATION</scope>
</reference>
<dbReference type="SMART" id="SM00314">
    <property type="entry name" value="RA"/>
    <property type="match status" value="1"/>
</dbReference>
<dbReference type="InterPro" id="IPR033593">
    <property type="entry name" value="N-RASSF"/>
</dbReference>
<dbReference type="PANTHER" id="PTHR15286:SF11">
    <property type="entry name" value="RAS ASSOCIATION DOMAIN-CONTAINING PROTEIN 7"/>
    <property type="match status" value="1"/>
</dbReference>
<dbReference type="AlphaFoldDB" id="A0A3B3ZSZ1"/>
<name>A0A3B3ZSZ1_9GOBI</name>
<dbReference type="Gene3D" id="3.10.20.90">
    <property type="entry name" value="Phosphatidylinositol 3-kinase Catalytic Subunit, Chain A, domain 1"/>
    <property type="match status" value="1"/>
</dbReference>
<dbReference type="SUPFAM" id="SSF54236">
    <property type="entry name" value="Ubiquitin-like"/>
    <property type="match status" value="1"/>
</dbReference>
<dbReference type="Proteomes" id="UP000261520">
    <property type="component" value="Unplaced"/>
</dbReference>
<reference evidence="2" key="1">
    <citation type="submission" date="2025-08" db="UniProtKB">
        <authorList>
            <consortium name="Ensembl"/>
        </authorList>
    </citation>
    <scope>IDENTIFICATION</scope>
</reference>